<dbReference type="AlphaFoldDB" id="A0A6C0DVP8"/>
<feature type="region of interest" description="Disordered" evidence="1">
    <location>
        <begin position="268"/>
        <end position="315"/>
    </location>
</feature>
<feature type="compositionally biased region" description="Low complexity" evidence="1">
    <location>
        <begin position="292"/>
        <end position="306"/>
    </location>
</feature>
<feature type="compositionally biased region" description="Low complexity" evidence="1">
    <location>
        <begin position="225"/>
        <end position="249"/>
    </location>
</feature>
<accession>A0A6C0DVP8</accession>
<sequence length="315" mass="33839">MASTIVRPSDFDSTQVTFAEPKTMDSGAKQVYLNYDGRALQTQTASMAMPYGLNVYDKAGPTTYSVDLSFRGTEEDPKLQSFYDMLVQFDEMMVEAGIKNCVKWFKMKDASREVIKAFYTPSIKVSLDRDGKPKPYPPTFKVKLPKKNGAFEAQFYDSEKRPYEGVTVDELLVKGARATILIKCTGVWFAGSKFGVTWKAIQVRMDSVPASIGRSCAILDDEDSAPAPRARAAAGGGRAAPAPAGNRFAAVDDDDDGDVVDAVLPTRGAPVAATVDDEDDEEDVVEAPPLPKKASATAAAPAGGAKKVVKRAGAK</sequence>
<protein>
    <submittedName>
        <fullName evidence="2">Uncharacterized protein</fullName>
    </submittedName>
</protein>
<evidence type="ECO:0000313" key="2">
    <source>
        <dbReference type="EMBL" id="QHT19305.1"/>
    </source>
</evidence>
<organism evidence="2">
    <name type="scientific">viral metagenome</name>
    <dbReference type="NCBI Taxonomy" id="1070528"/>
    <lineage>
        <taxon>unclassified sequences</taxon>
        <taxon>metagenomes</taxon>
        <taxon>organismal metagenomes</taxon>
    </lineage>
</organism>
<dbReference type="EMBL" id="MN739664">
    <property type="protein sequence ID" value="QHT19305.1"/>
    <property type="molecule type" value="Genomic_DNA"/>
</dbReference>
<reference evidence="2" key="1">
    <citation type="journal article" date="2020" name="Nature">
        <title>Giant virus diversity and host interactions through global metagenomics.</title>
        <authorList>
            <person name="Schulz F."/>
            <person name="Roux S."/>
            <person name="Paez-Espino D."/>
            <person name="Jungbluth S."/>
            <person name="Walsh D.A."/>
            <person name="Denef V.J."/>
            <person name="McMahon K.D."/>
            <person name="Konstantinidis K.T."/>
            <person name="Eloe-Fadrosh E.A."/>
            <person name="Kyrpides N.C."/>
            <person name="Woyke T."/>
        </authorList>
    </citation>
    <scope>NUCLEOTIDE SEQUENCE</scope>
    <source>
        <strain evidence="2">GVMAG-M-3300023174-57</strain>
    </source>
</reference>
<proteinExistence type="predicted"/>
<evidence type="ECO:0000256" key="1">
    <source>
        <dbReference type="SAM" id="MobiDB-lite"/>
    </source>
</evidence>
<feature type="compositionally biased region" description="Acidic residues" evidence="1">
    <location>
        <begin position="275"/>
        <end position="285"/>
    </location>
</feature>
<feature type="region of interest" description="Disordered" evidence="1">
    <location>
        <begin position="223"/>
        <end position="254"/>
    </location>
</feature>
<name>A0A6C0DVP8_9ZZZZ</name>